<dbReference type="RefSeq" id="XP_045958703.1">
    <property type="nucleotide sequence ID" value="XM_046107327.1"/>
</dbReference>
<evidence type="ECO:0000313" key="2">
    <source>
        <dbReference type="EMBL" id="KAH6654433.1"/>
    </source>
</evidence>
<comment type="caution">
    <text evidence="2">The sequence shown here is derived from an EMBL/GenBank/DDBJ whole genome shotgun (WGS) entry which is preliminary data.</text>
</comment>
<keyword evidence="1" id="KW-1133">Transmembrane helix</keyword>
<protein>
    <submittedName>
        <fullName evidence="2">Uncharacterized protein</fullName>
    </submittedName>
</protein>
<keyword evidence="1" id="KW-0812">Transmembrane</keyword>
<name>A0A9P8ULL5_9PEZI</name>
<gene>
    <name evidence="2" type="ORF">BKA67DRAFT_658732</name>
</gene>
<keyword evidence="1" id="KW-0472">Membrane</keyword>
<organism evidence="2 3">
    <name type="scientific">Truncatella angustata</name>
    <dbReference type="NCBI Taxonomy" id="152316"/>
    <lineage>
        <taxon>Eukaryota</taxon>
        <taxon>Fungi</taxon>
        <taxon>Dikarya</taxon>
        <taxon>Ascomycota</taxon>
        <taxon>Pezizomycotina</taxon>
        <taxon>Sordariomycetes</taxon>
        <taxon>Xylariomycetidae</taxon>
        <taxon>Amphisphaeriales</taxon>
        <taxon>Sporocadaceae</taxon>
        <taxon>Truncatella</taxon>
    </lineage>
</organism>
<feature type="transmembrane region" description="Helical" evidence="1">
    <location>
        <begin position="52"/>
        <end position="74"/>
    </location>
</feature>
<dbReference type="AlphaFoldDB" id="A0A9P8ULL5"/>
<dbReference type="EMBL" id="JAGPXC010000004">
    <property type="protein sequence ID" value="KAH6654433.1"/>
    <property type="molecule type" value="Genomic_DNA"/>
</dbReference>
<proteinExistence type="predicted"/>
<accession>A0A9P8ULL5</accession>
<keyword evidence="3" id="KW-1185">Reference proteome</keyword>
<evidence type="ECO:0000256" key="1">
    <source>
        <dbReference type="SAM" id="Phobius"/>
    </source>
</evidence>
<evidence type="ECO:0000313" key="3">
    <source>
        <dbReference type="Proteomes" id="UP000758603"/>
    </source>
</evidence>
<dbReference type="GeneID" id="70136218"/>
<sequence>MAAGNLTVEIHGSNESKSEFRTQDSAHEEVNAVSTQGVMEPYSVYDKRQKRILAAVLGVASLASPPIACIYLPLFPLLQTQYVSSAQTISHRRRLVSLAAYAIFTLGSLGLVFNDIGPVLGGLITWCTGSAAWVFAALMVLATFGECLEQKLRLFTFVMYVDNADEEEPGTRI</sequence>
<feature type="transmembrane region" description="Helical" evidence="1">
    <location>
        <begin position="119"/>
        <end position="144"/>
    </location>
</feature>
<reference evidence="2" key="1">
    <citation type="journal article" date="2021" name="Nat. Commun.">
        <title>Genetic determinants of endophytism in the Arabidopsis root mycobiome.</title>
        <authorList>
            <person name="Mesny F."/>
            <person name="Miyauchi S."/>
            <person name="Thiergart T."/>
            <person name="Pickel B."/>
            <person name="Atanasova L."/>
            <person name="Karlsson M."/>
            <person name="Huettel B."/>
            <person name="Barry K.W."/>
            <person name="Haridas S."/>
            <person name="Chen C."/>
            <person name="Bauer D."/>
            <person name="Andreopoulos W."/>
            <person name="Pangilinan J."/>
            <person name="LaButti K."/>
            <person name="Riley R."/>
            <person name="Lipzen A."/>
            <person name="Clum A."/>
            <person name="Drula E."/>
            <person name="Henrissat B."/>
            <person name="Kohler A."/>
            <person name="Grigoriev I.V."/>
            <person name="Martin F.M."/>
            <person name="Hacquard S."/>
        </authorList>
    </citation>
    <scope>NUCLEOTIDE SEQUENCE</scope>
    <source>
        <strain evidence="2">MPI-SDFR-AT-0073</strain>
    </source>
</reference>
<dbReference type="Proteomes" id="UP000758603">
    <property type="component" value="Unassembled WGS sequence"/>
</dbReference>
<feature type="transmembrane region" description="Helical" evidence="1">
    <location>
        <begin position="95"/>
        <end position="113"/>
    </location>
</feature>